<proteinExistence type="predicted"/>
<keyword evidence="2" id="KW-1185">Reference proteome</keyword>
<dbReference type="Gene3D" id="3.10.180.10">
    <property type="entry name" value="2,3-Dihydroxybiphenyl 1,2-Dioxygenase, domain 1"/>
    <property type="match status" value="1"/>
</dbReference>
<dbReference type="EMBL" id="CP003742">
    <property type="protein sequence ID" value="AGI70797.1"/>
    <property type="molecule type" value="Genomic_DNA"/>
</dbReference>
<dbReference type="KEGG" id="oar:OA238_c05660"/>
<reference evidence="1 2" key="1">
    <citation type="journal article" date="2013" name="PLoS ONE">
        <title>Poles Apart: Arctic and Antarctic Octadecabacter strains Share High Genome Plasticity and a New Type of Xanthorhodopsin.</title>
        <authorList>
            <person name="Vollmers J."/>
            <person name="Voget S."/>
            <person name="Dietrich S."/>
            <person name="Gollnow K."/>
            <person name="Smits M."/>
            <person name="Meyer K."/>
            <person name="Brinkhoff T."/>
            <person name="Simon M."/>
            <person name="Daniel R."/>
        </authorList>
    </citation>
    <scope>NUCLEOTIDE SEQUENCE [LARGE SCALE GENOMIC DNA]</scope>
    <source>
        <strain evidence="1 2">238</strain>
    </source>
</reference>
<dbReference type="Proteomes" id="UP000004688">
    <property type="component" value="Chromosome"/>
</dbReference>
<evidence type="ECO:0000313" key="2">
    <source>
        <dbReference type="Proteomes" id="UP000004688"/>
    </source>
</evidence>
<evidence type="ECO:0000313" key="1">
    <source>
        <dbReference type="EMBL" id="AGI70797.1"/>
    </source>
</evidence>
<gene>
    <name evidence="1" type="ORF">OA238_c05660</name>
</gene>
<sequence>MPIVGSLLAITSEDFTEGVKDGDFGQDRAAFWLSEGSAQSPPIHIALAPQTRAQVDAFYYAALYAGGTDNGEPGLPPHYHTNYYGAFVLDPDSNNVEMVCHAPV</sequence>
<organism evidence="1 2">
    <name type="scientific">Octadecabacter arcticus 238</name>
    <dbReference type="NCBI Taxonomy" id="391616"/>
    <lineage>
        <taxon>Bacteria</taxon>
        <taxon>Pseudomonadati</taxon>
        <taxon>Pseudomonadota</taxon>
        <taxon>Alphaproteobacteria</taxon>
        <taxon>Rhodobacterales</taxon>
        <taxon>Roseobacteraceae</taxon>
        <taxon>Octadecabacter</taxon>
    </lineage>
</organism>
<dbReference type="PANTHER" id="PTHR35006:SF2">
    <property type="entry name" value="GLYOXALASE FAMILY PROTEIN (AFU_ORTHOLOGUE AFUA_5G14830)"/>
    <property type="match status" value="1"/>
</dbReference>
<dbReference type="AlphaFoldDB" id="M9RF15"/>
<dbReference type="InterPro" id="IPR029068">
    <property type="entry name" value="Glyas_Bleomycin-R_OHBP_Dase"/>
</dbReference>
<dbReference type="eggNOG" id="COG0346">
    <property type="taxonomic scope" value="Bacteria"/>
</dbReference>
<dbReference type="STRING" id="391616.OA238_c05660"/>
<protein>
    <submittedName>
        <fullName evidence="1">Uncharacterized protein</fullName>
    </submittedName>
</protein>
<dbReference type="PANTHER" id="PTHR35006">
    <property type="entry name" value="GLYOXALASE FAMILY PROTEIN (AFU_ORTHOLOGUE AFUA_5G14830)"/>
    <property type="match status" value="1"/>
</dbReference>
<dbReference type="RefSeq" id="WP_015494030.1">
    <property type="nucleotide sequence ID" value="NC_020908.1"/>
</dbReference>
<dbReference type="SUPFAM" id="SSF54593">
    <property type="entry name" value="Glyoxalase/Bleomycin resistance protein/Dihydroxybiphenyl dioxygenase"/>
    <property type="match status" value="1"/>
</dbReference>
<dbReference type="HOGENOM" id="CLU_046006_6_1_5"/>
<accession>M9RF15</accession>
<name>M9RF15_9RHOB</name>